<dbReference type="AlphaFoldDB" id="D5BYV9"/>
<dbReference type="HOGENOM" id="CLU_165535_1_0_6"/>
<name>D5BYV9_NITHN</name>
<proteinExistence type="predicted"/>
<keyword evidence="2" id="KW-1185">Reference proteome</keyword>
<dbReference type="Pfam" id="PF09956">
    <property type="entry name" value="Phage_cement_2"/>
    <property type="match status" value="1"/>
</dbReference>
<reference evidence="2" key="1">
    <citation type="submission" date="2010-04" db="EMBL/GenBank/DDBJ databases">
        <title>Complete genome sequence of Nitrosococcus halophilus Nc4, a salt-adapted, aerobic obligate ammonia-oxidizing sulfur purple bacterium.</title>
        <authorList>
            <consortium name="US DOE Joint Genome Institute"/>
            <person name="Campbell M.A."/>
            <person name="Malfatti S.A."/>
            <person name="Chain P.S.G."/>
            <person name="Heidelberg J.F."/>
            <person name="Ward B.B."/>
            <person name="Klotz M.G."/>
        </authorList>
    </citation>
    <scope>NUCLEOTIDE SEQUENCE [LARGE SCALE GENOMIC DNA]</scope>
    <source>
        <strain evidence="2">Nc4</strain>
    </source>
</reference>
<dbReference type="EMBL" id="CP001798">
    <property type="protein sequence ID" value="ADE14172.1"/>
    <property type="molecule type" value="Genomic_DNA"/>
</dbReference>
<dbReference type="PIRSF" id="PIRSF030771">
    <property type="entry name" value="UCP030771"/>
    <property type="match status" value="1"/>
</dbReference>
<dbReference type="RefSeq" id="WP_013032064.1">
    <property type="nucleotide sequence ID" value="NC_013960.1"/>
</dbReference>
<dbReference type="OrthoDB" id="8908564at2"/>
<protein>
    <submittedName>
        <fullName evidence="1">RecA/RadA recombinase</fullName>
    </submittedName>
</protein>
<sequence>MSNNYIQPGNVIDYTAGSDIASGDVVVIGNMLGVAKTDIATGETGSVQITGVFKCPKVSAAVIAQGESLTWDVSAGAFDDNAATPASGDVTGPPAVAFAAAGNGDTTLLVKFTGVPGTVT</sequence>
<dbReference type="InterPro" id="IPR011231">
    <property type="entry name" value="Phage_VT1-Sakai_H0018"/>
</dbReference>
<organism evidence="1 2">
    <name type="scientific">Nitrosococcus halophilus (strain Nc4)</name>
    <dbReference type="NCBI Taxonomy" id="472759"/>
    <lineage>
        <taxon>Bacteria</taxon>
        <taxon>Pseudomonadati</taxon>
        <taxon>Pseudomonadota</taxon>
        <taxon>Gammaproteobacteria</taxon>
        <taxon>Chromatiales</taxon>
        <taxon>Chromatiaceae</taxon>
        <taxon>Nitrosococcus</taxon>
    </lineage>
</organism>
<dbReference type="Proteomes" id="UP000001844">
    <property type="component" value="Chromosome"/>
</dbReference>
<evidence type="ECO:0000313" key="1">
    <source>
        <dbReference type="EMBL" id="ADE14172.1"/>
    </source>
</evidence>
<evidence type="ECO:0000313" key="2">
    <source>
        <dbReference type="Proteomes" id="UP000001844"/>
    </source>
</evidence>
<dbReference type="STRING" id="472759.Nhal_0999"/>
<gene>
    <name evidence="1" type="ordered locus">Nhal_0999</name>
</gene>
<accession>D5BYV9</accession>
<dbReference type="eggNOG" id="COG5471">
    <property type="taxonomic scope" value="Bacteria"/>
</dbReference>
<dbReference type="KEGG" id="nhl:Nhal_0999"/>